<dbReference type="InterPro" id="IPR023765">
    <property type="entry name" value="SBP_5_CS"/>
</dbReference>
<dbReference type="PANTHER" id="PTHR30290">
    <property type="entry name" value="PERIPLASMIC BINDING COMPONENT OF ABC TRANSPORTER"/>
    <property type="match status" value="1"/>
</dbReference>
<evidence type="ECO:0000256" key="1">
    <source>
        <dbReference type="ARBA" id="ARBA00005695"/>
    </source>
</evidence>
<gene>
    <name evidence="5" type="ORF">A8C75_18975</name>
</gene>
<dbReference type="OrthoDB" id="9801912at2"/>
<evidence type="ECO:0000256" key="2">
    <source>
        <dbReference type="ARBA" id="ARBA00022729"/>
    </source>
</evidence>
<evidence type="ECO:0000313" key="6">
    <source>
        <dbReference type="Proteomes" id="UP000078070"/>
    </source>
</evidence>
<evidence type="ECO:0000313" key="5">
    <source>
        <dbReference type="EMBL" id="ANG64351.1"/>
    </source>
</evidence>
<dbReference type="InterPro" id="IPR030678">
    <property type="entry name" value="Peptide/Ni-bd"/>
</dbReference>
<feature type="chain" id="PRO_5008386678" evidence="3">
    <location>
        <begin position="24"/>
        <end position="503"/>
    </location>
</feature>
<dbReference type="InterPro" id="IPR039424">
    <property type="entry name" value="SBP_5"/>
</dbReference>
<dbReference type="PIRSF" id="PIRSF002741">
    <property type="entry name" value="MppA"/>
    <property type="match status" value="1"/>
</dbReference>
<comment type="similarity">
    <text evidence="1">Belongs to the bacterial solute-binding protein 5 family.</text>
</comment>
<dbReference type="CDD" id="cd08491">
    <property type="entry name" value="PBP2_NikA_DppA_OppA_like_12"/>
    <property type="match status" value="1"/>
</dbReference>
<feature type="signal peptide" evidence="3">
    <location>
        <begin position="1"/>
        <end position="23"/>
    </location>
</feature>
<evidence type="ECO:0000256" key="3">
    <source>
        <dbReference type="SAM" id="SignalP"/>
    </source>
</evidence>
<protein>
    <submittedName>
        <fullName evidence="5">Peptide ABC transporter substrate-binding protein</fullName>
    </submittedName>
</protein>
<dbReference type="Proteomes" id="UP000078070">
    <property type="component" value="Chromosome"/>
</dbReference>
<dbReference type="PANTHER" id="PTHR30290:SF38">
    <property type="entry name" value="D,D-DIPEPTIDE-BINDING PERIPLASMIC PROTEIN DDPA-RELATED"/>
    <property type="match status" value="1"/>
</dbReference>
<dbReference type="GO" id="GO:0043190">
    <property type="term" value="C:ATP-binding cassette (ABC) transporter complex"/>
    <property type="evidence" value="ECO:0007669"/>
    <property type="project" value="InterPro"/>
</dbReference>
<dbReference type="Gene3D" id="3.40.190.10">
    <property type="entry name" value="Periplasmic binding protein-like II"/>
    <property type="match status" value="1"/>
</dbReference>
<organism evidence="5 6">
    <name type="scientific">Marinobacterium aestuarii</name>
    <dbReference type="NCBI Taxonomy" id="1821621"/>
    <lineage>
        <taxon>Bacteria</taxon>
        <taxon>Pseudomonadati</taxon>
        <taxon>Pseudomonadota</taxon>
        <taxon>Gammaproteobacteria</taxon>
        <taxon>Oceanospirillales</taxon>
        <taxon>Oceanospirillaceae</taxon>
        <taxon>Marinobacterium</taxon>
    </lineage>
</organism>
<dbReference type="STRING" id="1821621.A8C75_18975"/>
<dbReference type="Gene3D" id="3.90.76.10">
    <property type="entry name" value="Dipeptide-binding Protein, Domain 1"/>
    <property type="match status" value="1"/>
</dbReference>
<dbReference type="InterPro" id="IPR000914">
    <property type="entry name" value="SBP_5_dom"/>
</dbReference>
<reference evidence="6" key="1">
    <citation type="submission" date="2016-05" db="EMBL/GenBank/DDBJ databases">
        <authorList>
            <person name="Baek K."/>
            <person name="Yang S.-J."/>
        </authorList>
    </citation>
    <scope>NUCLEOTIDE SEQUENCE [LARGE SCALE GENOMIC DNA]</scope>
    <source>
        <strain evidence="6">ST58-10</strain>
    </source>
</reference>
<feature type="domain" description="Solute-binding protein family 5" evidence="4">
    <location>
        <begin position="72"/>
        <end position="415"/>
    </location>
</feature>
<reference evidence="5 6" key="2">
    <citation type="journal article" date="2018" name="Int. J. Syst. Evol. Microbiol.">
        <title>Marinobacterium aestuarii sp. nov., a benzene-degrading marine bacterium isolated from estuary sediment.</title>
        <authorList>
            <person name="Bae S.S."/>
            <person name="Jung J."/>
            <person name="Chung D."/>
            <person name="Baek K."/>
        </authorList>
    </citation>
    <scope>NUCLEOTIDE SEQUENCE [LARGE SCALE GENOMIC DNA]</scope>
    <source>
        <strain evidence="5 6">ST58-10</strain>
    </source>
</reference>
<accession>A0A1A9F3B7</accession>
<dbReference type="EMBL" id="CP015839">
    <property type="protein sequence ID" value="ANG64351.1"/>
    <property type="molecule type" value="Genomic_DNA"/>
</dbReference>
<dbReference type="SUPFAM" id="SSF53850">
    <property type="entry name" value="Periplasmic binding protein-like II"/>
    <property type="match status" value="1"/>
</dbReference>
<dbReference type="KEGG" id="mars:A8C75_18975"/>
<dbReference type="GO" id="GO:0015833">
    <property type="term" value="P:peptide transport"/>
    <property type="evidence" value="ECO:0007669"/>
    <property type="project" value="TreeGrafter"/>
</dbReference>
<evidence type="ECO:0000259" key="4">
    <source>
        <dbReference type="Pfam" id="PF00496"/>
    </source>
</evidence>
<dbReference type="Gene3D" id="3.10.105.10">
    <property type="entry name" value="Dipeptide-binding Protein, Domain 3"/>
    <property type="match status" value="1"/>
</dbReference>
<keyword evidence="6" id="KW-1185">Reference proteome</keyword>
<dbReference type="PROSITE" id="PS01040">
    <property type="entry name" value="SBP_BACTERIAL_5"/>
    <property type="match status" value="1"/>
</dbReference>
<dbReference type="GO" id="GO:1904680">
    <property type="term" value="F:peptide transmembrane transporter activity"/>
    <property type="evidence" value="ECO:0007669"/>
    <property type="project" value="TreeGrafter"/>
</dbReference>
<keyword evidence="2 3" id="KW-0732">Signal</keyword>
<sequence length="503" mass="55188">MRHVFKTIIGASLLSAAVSSAYAAGEHDVRIVLNEELDVVEPCMAARSNVGRVILQNVNETLTEFDAQQGGLKPRLATAWEQVNESTWRFKLREGVKFHNGEALDANDVKFSLERTADKSMICEVGVKYFGGTEMTINVIDDQTLEVMTSPAQPILPLLFSTVPIVPDSTPRNEFTRAPVGTGPYSFAQWNVGQNIVLERNGNYWGEQPVVDTATYLFRSDSAVAAAMVQTGEADIVPNIAVQDATNKDTDFSYPNSETARLRIDVQISPLDDRRVREALNLAIDRQALRGSILSADVIPATQLVVPTTSGYNKDLQVWPYDPERARALLAAAKADGVPVDAEIKMIGRTNVYPNATEVMEALMAMLQDAGFNASLQMYDVAEWNGLFIKPFPENRGPTLLQAQHDNAKGDAVFTAYGKYHSQGGQSVLDSVRVDALIGEATAASGDNRTSLWQQLFAEVNDTIIADIPLFHMVGYTRVNPRLSFKPTIATNSELQLSQISFK</sequence>
<proteinExistence type="inferred from homology"/>
<dbReference type="GO" id="GO:0030288">
    <property type="term" value="C:outer membrane-bounded periplasmic space"/>
    <property type="evidence" value="ECO:0007669"/>
    <property type="project" value="UniProtKB-ARBA"/>
</dbReference>
<name>A0A1A9F3B7_9GAMM</name>
<dbReference type="AlphaFoldDB" id="A0A1A9F3B7"/>
<dbReference type="Pfam" id="PF00496">
    <property type="entry name" value="SBP_bac_5"/>
    <property type="match status" value="1"/>
</dbReference>